<name>A0AAN9ATS9_9CAEN</name>
<evidence type="ECO:0000313" key="3">
    <source>
        <dbReference type="Proteomes" id="UP001374579"/>
    </source>
</evidence>
<evidence type="ECO:0000313" key="2">
    <source>
        <dbReference type="EMBL" id="KAK7092952.1"/>
    </source>
</evidence>
<keyword evidence="3" id="KW-1185">Reference proteome</keyword>
<keyword evidence="1" id="KW-0732">Signal</keyword>
<feature type="signal peptide" evidence="1">
    <location>
        <begin position="1"/>
        <end position="24"/>
    </location>
</feature>
<dbReference type="Proteomes" id="UP001374579">
    <property type="component" value="Unassembled WGS sequence"/>
</dbReference>
<accession>A0AAN9ATS9</accession>
<reference evidence="2 3" key="1">
    <citation type="submission" date="2024-02" db="EMBL/GenBank/DDBJ databases">
        <title>Chromosome-scale genome assembly of the rough periwinkle Littorina saxatilis.</title>
        <authorList>
            <person name="De Jode A."/>
            <person name="Faria R."/>
            <person name="Formenti G."/>
            <person name="Sims Y."/>
            <person name="Smith T.P."/>
            <person name="Tracey A."/>
            <person name="Wood J.M.D."/>
            <person name="Zagrodzka Z.B."/>
            <person name="Johannesson K."/>
            <person name="Butlin R.K."/>
            <person name="Leder E.H."/>
        </authorList>
    </citation>
    <scope>NUCLEOTIDE SEQUENCE [LARGE SCALE GENOMIC DNA]</scope>
    <source>
        <strain evidence="2">Snail1</strain>
        <tissue evidence="2">Muscle</tissue>
    </source>
</reference>
<feature type="chain" id="PRO_5042970093" evidence="1">
    <location>
        <begin position="25"/>
        <end position="151"/>
    </location>
</feature>
<organism evidence="2 3">
    <name type="scientific">Littorina saxatilis</name>
    <dbReference type="NCBI Taxonomy" id="31220"/>
    <lineage>
        <taxon>Eukaryota</taxon>
        <taxon>Metazoa</taxon>
        <taxon>Spiralia</taxon>
        <taxon>Lophotrochozoa</taxon>
        <taxon>Mollusca</taxon>
        <taxon>Gastropoda</taxon>
        <taxon>Caenogastropoda</taxon>
        <taxon>Littorinimorpha</taxon>
        <taxon>Littorinoidea</taxon>
        <taxon>Littorinidae</taxon>
        <taxon>Littorina</taxon>
    </lineage>
</organism>
<evidence type="ECO:0000256" key="1">
    <source>
        <dbReference type="SAM" id="SignalP"/>
    </source>
</evidence>
<proteinExistence type="predicted"/>
<protein>
    <submittedName>
        <fullName evidence="2">Uncharacterized protein</fullName>
    </submittedName>
</protein>
<gene>
    <name evidence="2" type="ORF">V1264_008623</name>
</gene>
<sequence length="151" mass="16670">MAGSTTVFFVFSVTACLFSSTAQAVRCVSCSYQYAGDGTTNLECVTEPFKEPRTQNISCDFVNNACLTKAVYNPDYVQLTSFERSCYPKNLLPSEGCNTDPNPSCYRVCSTDLCNQKNITLLNQEWTNGVTSLSHSLLFTLWLCAVSYLAV</sequence>
<comment type="caution">
    <text evidence="2">The sequence shown here is derived from an EMBL/GenBank/DDBJ whole genome shotgun (WGS) entry which is preliminary data.</text>
</comment>
<dbReference type="EMBL" id="JBAMIC010000021">
    <property type="protein sequence ID" value="KAK7092952.1"/>
    <property type="molecule type" value="Genomic_DNA"/>
</dbReference>
<dbReference type="AlphaFoldDB" id="A0AAN9ATS9"/>